<evidence type="ECO:0000256" key="1">
    <source>
        <dbReference type="ARBA" id="ARBA00009437"/>
    </source>
</evidence>
<sequence length="306" mass="34461">MKYTLKQMAVFDAVASLESVSGAARKLSMTQSAVSMSVQQLENLLGRPLFIRQGNRLILSHWGTWLRPRARKLLADATQIAMGLHDQHLLSGNLALCASQTAAEHLLGDLISRIDGDFPQIHIELMVENTENVVQAVLEYEVDLGIIEGRSDDARLCLEPWLEDHLVVIAAPHHPYGKYGNISLSQLEFAKWVLREQGAGTRRIFDAAIHGNLDRLNVWREYEQVSVLKALVRNGPYLSALPYLDVEKEVQAGQLIILPTPKLNMKRQLSFVWRLDAADNPLRDCVIAEARRLARHRQTKEKAEPL</sequence>
<protein>
    <submittedName>
        <fullName evidence="6">LysR family transcriptional regulator</fullName>
    </submittedName>
</protein>
<dbReference type="InterPro" id="IPR000847">
    <property type="entry name" value="LysR_HTH_N"/>
</dbReference>
<dbReference type="PANTHER" id="PTHR30126">
    <property type="entry name" value="HTH-TYPE TRANSCRIPTIONAL REGULATOR"/>
    <property type="match status" value="1"/>
</dbReference>
<reference evidence="6 7" key="1">
    <citation type="submission" date="2021-05" db="EMBL/GenBank/DDBJ databases">
        <title>Shewanella sp. JM162201.</title>
        <authorList>
            <person name="Xu S."/>
            <person name="Li A."/>
        </authorList>
    </citation>
    <scope>NUCLEOTIDE SEQUENCE [LARGE SCALE GENOMIC DNA]</scope>
    <source>
        <strain evidence="6 7">JM162201</strain>
    </source>
</reference>
<dbReference type="InterPro" id="IPR036390">
    <property type="entry name" value="WH_DNA-bd_sf"/>
</dbReference>
<evidence type="ECO:0000313" key="7">
    <source>
        <dbReference type="Proteomes" id="UP001195903"/>
    </source>
</evidence>
<keyword evidence="4" id="KW-0804">Transcription</keyword>
<dbReference type="RefSeq" id="WP_214507947.1">
    <property type="nucleotide sequence ID" value="NZ_JAHEPS010000006.1"/>
</dbReference>
<evidence type="ECO:0000313" key="6">
    <source>
        <dbReference type="EMBL" id="MBT1445745.1"/>
    </source>
</evidence>
<gene>
    <name evidence="6" type="ORF">KJI95_14625</name>
</gene>
<dbReference type="PRINTS" id="PR00039">
    <property type="entry name" value="HTHLYSR"/>
</dbReference>
<dbReference type="SUPFAM" id="SSF53850">
    <property type="entry name" value="Periplasmic binding protein-like II"/>
    <property type="match status" value="1"/>
</dbReference>
<keyword evidence="2" id="KW-0805">Transcription regulation</keyword>
<evidence type="ECO:0000256" key="3">
    <source>
        <dbReference type="ARBA" id="ARBA00023125"/>
    </source>
</evidence>
<dbReference type="Gene3D" id="3.40.190.10">
    <property type="entry name" value="Periplasmic binding protein-like II"/>
    <property type="match status" value="2"/>
</dbReference>
<evidence type="ECO:0000256" key="4">
    <source>
        <dbReference type="ARBA" id="ARBA00023163"/>
    </source>
</evidence>
<dbReference type="PANTHER" id="PTHR30126:SF94">
    <property type="entry name" value="LYSR FAMILY TRANSCRIPTIONAL REGULATOR"/>
    <property type="match status" value="1"/>
</dbReference>
<dbReference type="Proteomes" id="UP001195903">
    <property type="component" value="Unassembled WGS sequence"/>
</dbReference>
<dbReference type="Gene3D" id="1.10.10.10">
    <property type="entry name" value="Winged helix-like DNA-binding domain superfamily/Winged helix DNA-binding domain"/>
    <property type="match status" value="1"/>
</dbReference>
<evidence type="ECO:0000259" key="5">
    <source>
        <dbReference type="PROSITE" id="PS50931"/>
    </source>
</evidence>
<comment type="similarity">
    <text evidence="1">Belongs to the LysR transcriptional regulatory family.</text>
</comment>
<name>A0ABS5V723_9GAMM</name>
<dbReference type="PROSITE" id="PS50931">
    <property type="entry name" value="HTH_LYSR"/>
    <property type="match status" value="1"/>
</dbReference>
<accession>A0ABS5V723</accession>
<keyword evidence="7" id="KW-1185">Reference proteome</keyword>
<comment type="caution">
    <text evidence="6">The sequence shown here is derived from an EMBL/GenBank/DDBJ whole genome shotgun (WGS) entry which is preliminary data.</text>
</comment>
<dbReference type="Pfam" id="PF03466">
    <property type="entry name" value="LysR_substrate"/>
    <property type="match status" value="1"/>
</dbReference>
<proteinExistence type="inferred from homology"/>
<keyword evidence="3" id="KW-0238">DNA-binding</keyword>
<dbReference type="InterPro" id="IPR036388">
    <property type="entry name" value="WH-like_DNA-bd_sf"/>
</dbReference>
<dbReference type="SUPFAM" id="SSF46785">
    <property type="entry name" value="Winged helix' DNA-binding domain"/>
    <property type="match status" value="1"/>
</dbReference>
<feature type="domain" description="HTH lysR-type" evidence="5">
    <location>
        <begin position="1"/>
        <end position="60"/>
    </location>
</feature>
<dbReference type="InterPro" id="IPR005119">
    <property type="entry name" value="LysR_subst-bd"/>
</dbReference>
<dbReference type="Pfam" id="PF00126">
    <property type="entry name" value="HTH_1"/>
    <property type="match status" value="1"/>
</dbReference>
<evidence type="ECO:0000256" key="2">
    <source>
        <dbReference type="ARBA" id="ARBA00023015"/>
    </source>
</evidence>
<organism evidence="6 7">
    <name type="scientific">Shewanella jiangmenensis</name>
    <dbReference type="NCBI Taxonomy" id="2837387"/>
    <lineage>
        <taxon>Bacteria</taxon>
        <taxon>Pseudomonadati</taxon>
        <taxon>Pseudomonadota</taxon>
        <taxon>Gammaproteobacteria</taxon>
        <taxon>Alteromonadales</taxon>
        <taxon>Shewanellaceae</taxon>
        <taxon>Shewanella</taxon>
    </lineage>
</organism>
<dbReference type="EMBL" id="JAHEPS010000006">
    <property type="protein sequence ID" value="MBT1445745.1"/>
    <property type="molecule type" value="Genomic_DNA"/>
</dbReference>